<organism evidence="7 8">
    <name type="scientific">Pyxicephalus adspersus</name>
    <name type="common">African bullfrog</name>
    <dbReference type="NCBI Taxonomy" id="30357"/>
    <lineage>
        <taxon>Eukaryota</taxon>
        <taxon>Metazoa</taxon>
        <taxon>Chordata</taxon>
        <taxon>Craniata</taxon>
        <taxon>Vertebrata</taxon>
        <taxon>Euteleostomi</taxon>
        <taxon>Amphibia</taxon>
        <taxon>Batrachia</taxon>
        <taxon>Anura</taxon>
        <taxon>Neobatrachia</taxon>
        <taxon>Ranoidea</taxon>
        <taxon>Pyxicephalidae</taxon>
        <taxon>Pyxicephalinae</taxon>
        <taxon>Pyxicephalus</taxon>
    </lineage>
</organism>
<evidence type="ECO:0000313" key="8">
    <source>
        <dbReference type="Proteomes" id="UP001181693"/>
    </source>
</evidence>
<keyword evidence="2" id="KW-0646">Protease inhibitor</keyword>
<dbReference type="InterPro" id="IPR046350">
    <property type="entry name" value="Cystatin_sf"/>
</dbReference>
<dbReference type="Proteomes" id="UP001181693">
    <property type="component" value="Unassembled WGS sequence"/>
</dbReference>
<name>A0AAV3AJ54_PYXAD</name>
<protein>
    <recommendedName>
        <fullName evidence="6">Cystatin domain-containing protein</fullName>
    </recommendedName>
</protein>
<proteinExistence type="inferred from homology"/>
<dbReference type="GO" id="GO:0004869">
    <property type="term" value="F:cysteine-type endopeptidase inhibitor activity"/>
    <property type="evidence" value="ECO:0007669"/>
    <property type="project" value="UniProtKB-KW"/>
</dbReference>
<keyword evidence="8" id="KW-1185">Reference proteome</keyword>
<dbReference type="SUPFAM" id="SSF54403">
    <property type="entry name" value="Cystatin/monellin"/>
    <property type="match status" value="1"/>
</dbReference>
<dbReference type="GO" id="GO:0005737">
    <property type="term" value="C:cytoplasm"/>
    <property type="evidence" value="ECO:0007669"/>
    <property type="project" value="TreeGrafter"/>
</dbReference>
<evidence type="ECO:0000256" key="2">
    <source>
        <dbReference type="ARBA" id="ARBA00022690"/>
    </source>
</evidence>
<dbReference type="GO" id="GO:0031982">
    <property type="term" value="C:vesicle"/>
    <property type="evidence" value="ECO:0007669"/>
    <property type="project" value="TreeGrafter"/>
</dbReference>
<feature type="domain" description="Cystatin" evidence="6">
    <location>
        <begin position="21"/>
        <end position="131"/>
    </location>
</feature>
<dbReference type="CDD" id="cd00042">
    <property type="entry name" value="CY"/>
    <property type="match status" value="1"/>
</dbReference>
<comment type="similarity">
    <text evidence="1">Belongs to the cystatin family.</text>
</comment>
<evidence type="ECO:0000256" key="5">
    <source>
        <dbReference type="SAM" id="SignalP"/>
    </source>
</evidence>
<reference evidence="7" key="1">
    <citation type="thesis" date="2020" institute="ProQuest LLC" country="789 East Eisenhower Parkway, Ann Arbor, MI, USA">
        <title>Comparative Genomics and Chromosome Evolution.</title>
        <authorList>
            <person name="Mudd A.B."/>
        </authorList>
    </citation>
    <scope>NUCLEOTIDE SEQUENCE</scope>
    <source>
        <strain evidence="7">1538</strain>
        <tissue evidence="7">Blood</tissue>
    </source>
</reference>
<accession>A0AAV3AJ54</accession>
<evidence type="ECO:0000313" key="7">
    <source>
        <dbReference type="EMBL" id="DBA26514.1"/>
    </source>
</evidence>
<gene>
    <name evidence="7" type="ORF">GDO54_010760</name>
</gene>
<sequence length="131" mass="14766">MAKLVFVAVFSVIVAVCFGTRLIGAPRQMTENDNGVQEALRVAMYEYNKASNDMYQSRPVRVHNATMQVVNGIKYDMFVDVKRTVCRKPVTDVKGCAFHDTPSLAETTVCHFVVLNRMWASEITLEINECN</sequence>
<feature type="chain" id="PRO_5043405178" description="Cystatin domain-containing protein" evidence="5">
    <location>
        <begin position="20"/>
        <end position="131"/>
    </location>
</feature>
<evidence type="ECO:0000259" key="6">
    <source>
        <dbReference type="SMART" id="SM00043"/>
    </source>
</evidence>
<evidence type="ECO:0000256" key="1">
    <source>
        <dbReference type="ARBA" id="ARBA00009403"/>
    </source>
</evidence>
<dbReference type="PANTHER" id="PTHR46186:SF2">
    <property type="entry name" value="CYSTATIN"/>
    <property type="match status" value="1"/>
</dbReference>
<dbReference type="Pfam" id="PF00031">
    <property type="entry name" value="Cystatin"/>
    <property type="match status" value="1"/>
</dbReference>
<dbReference type="EMBL" id="DYDO01000004">
    <property type="protein sequence ID" value="DBA26514.1"/>
    <property type="molecule type" value="Genomic_DNA"/>
</dbReference>
<dbReference type="FunFam" id="3.10.450.10:FF:000004">
    <property type="entry name" value="Cystatin C"/>
    <property type="match status" value="1"/>
</dbReference>
<dbReference type="GO" id="GO:0005615">
    <property type="term" value="C:extracellular space"/>
    <property type="evidence" value="ECO:0007669"/>
    <property type="project" value="TreeGrafter"/>
</dbReference>
<dbReference type="SMART" id="SM00043">
    <property type="entry name" value="CY"/>
    <property type="match status" value="1"/>
</dbReference>
<dbReference type="Gene3D" id="3.10.450.10">
    <property type="match status" value="1"/>
</dbReference>
<evidence type="ECO:0000256" key="4">
    <source>
        <dbReference type="ARBA" id="ARBA00023157"/>
    </source>
</evidence>
<keyword evidence="4" id="KW-1015">Disulfide bond</keyword>
<feature type="signal peptide" evidence="5">
    <location>
        <begin position="1"/>
        <end position="19"/>
    </location>
</feature>
<keyword evidence="3" id="KW-0789">Thiol protease inhibitor</keyword>
<evidence type="ECO:0000256" key="3">
    <source>
        <dbReference type="ARBA" id="ARBA00022704"/>
    </source>
</evidence>
<comment type="caution">
    <text evidence="7">The sequence shown here is derived from an EMBL/GenBank/DDBJ whole genome shotgun (WGS) entry which is preliminary data.</text>
</comment>
<dbReference type="AlphaFoldDB" id="A0AAV3AJ54"/>
<dbReference type="PANTHER" id="PTHR46186">
    <property type="entry name" value="CYSTATIN"/>
    <property type="match status" value="1"/>
</dbReference>
<dbReference type="InterPro" id="IPR000010">
    <property type="entry name" value="Cystatin_dom"/>
</dbReference>
<keyword evidence="5" id="KW-0732">Signal</keyword>